<dbReference type="Pfam" id="PF10108">
    <property type="entry name" value="DNA_pol_B_exo2"/>
    <property type="match status" value="1"/>
</dbReference>
<dbReference type="CDD" id="cd05782">
    <property type="entry name" value="DNA_polB_like1_exo"/>
    <property type="match status" value="1"/>
</dbReference>
<name>A0A0F3NBI0_9RICK</name>
<dbReference type="EMBL" id="LANU01000002">
    <property type="protein sequence ID" value="KJV65410.1"/>
    <property type="molecule type" value="Genomic_DNA"/>
</dbReference>
<reference evidence="2 3" key="1">
    <citation type="submission" date="2015-02" db="EMBL/GenBank/DDBJ databases">
        <title>Genome Sequencing of Rickettsiales.</title>
        <authorList>
            <person name="Daugherty S.C."/>
            <person name="Su Q."/>
            <person name="Abolude K."/>
            <person name="Beier-Sexton M."/>
            <person name="Carlyon J.A."/>
            <person name="Carter R."/>
            <person name="Day N.P."/>
            <person name="Dumler S.J."/>
            <person name="Dyachenko V."/>
            <person name="Godinez A."/>
            <person name="Kurtti T.J."/>
            <person name="Lichay M."/>
            <person name="Mullins K.E."/>
            <person name="Ott S."/>
            <person name="Pappas-Brown V."/>
            <person name="Paris D.H."/>
            <person name="Patel P."/>
            <person name="Richards A.L."/>
            <person name="Sadzewicz L."/>
            <person name="Sears K."/>
            <person name="Seidman D."/>
            <person name="Sengamalay N."/>
            <person name="Stenos J."/>
            <person name="Tallon L.J."/>
            <person name="Vincent G."/>
            <person name="Fraser C.M."/>
            <person name="Munderloh U."/>
            <person name="Dunning-Hotopp J.C."/>
        </authorList>
    </citation>
    <scope>NUCLEOTIDE SEQUENCE [LARGE SCALE GENOMIC DNA]</scope>
    <source>
        <strain evidence="2 3">EmCRT</strain>
    </source>
</reference>
<evidence type="ECO:0000259" key="1">
    <source>
        <dbReference type="Pfam" id="PF10108"/>
    </source>
</evidence>
<dbReference type="Proteomes" id="UP000033546">
    <property type="component" value="Unassembled WGS sequence"/>
</dbReference>
<keyword evidence="2" id="KW-0540">Nuclease</keyword>
<proteinExistence type="predicted"/>
<gene>
    <name evidence="2" type="ORF">EMUCRT_0351</name>
</gene>
<dbReference type="AlphaFoldDB" id="A0A0F3NBI0"/>
<dbReference type="SUPFAM" id="SSF53098">
    <property type="entry name" value="Ribonuclease H-like"/>
    <property type="match status" value="1"/>
</dbReference>
<feature type="domain" description="Predicted 3'-5' exonuclease PolB-like" evidence="1">
    <location>
        <begin position="50"/>
        <end position="264"/>
    </location>
</feature>
<dbReference type="PATRIC" id="fig|1359167.3.peg.337"/>
<protein>
    <submittedName>
        <fullName evidence="2">Putative 3'-5' exonuclease</fullName>
    </submittedName>
</protein>
<dbReference type="InterPro" id="IPR019288">
    <property type="entry name" value="3'-5'_exonuclease_PolB-like"/>
</dbReference>
<dbReference type="InterPro" id="IPR036397">
    <property type="entry name" value="RNaseH_sf"/>
</dbReference>
<keyword evidence="2" id="KW-0378">Hydrolase</keyword>
<accession>A0A0F3NBI0</accession>
<dbReference type="Gene3D" id="3.30.420.10">
    <property type="entry name" value="Ribonuclease H-like superfamily/Ribonuclease H"/>
    <property type="match status" value="1"/>
</dbReference>
<dbReference type="InterPro" id="IPR012337">
    <property type="entry name" value="RNaseH-like_sf"/>
</dbReference>
<evidence type="ECO:0000313" key="3">
    <source>
        <dbReference type="Proteomes" id="UP000033546"/>
    </source>
</evidence>
<keyword evidence="2" id="KW-0269">Exonuclease</keyword>
<evidence type="ECO:0000313" key="2">
    <source>
        <dbReference type="EMBL" id="KJV65410.1"/>
    </source>
</evidence>
<sequence>MNSLLVFDIETVPDVDVCRNLLSNFDDTVELNEKREALVNYHLEITDGKNPFLRQPFHKVVAISFLKADIKRIGEYESFHLQEIRSGGRVDSMEKDLLKGFFQYVSSLRPRFVSFNGRTFDFSVLKYRAMVHGIQAGCLYKIGDKWNNYFQRYSIDWHCDLLDYLSDFGTSARIKMNEVCSILNFPGKFGIDGSKVAELYDNGKISEIRDYCETDVINTYLVYLRMMHYQGRITTLNYNDSISDLLAYLDANEKEHFKQFRIEWDKSCSGNFYLEA</sequence>
<dbReference type="GO" id="GO:0003676">
    <property type="term" value="F:nucleic acid binding"/>
    <property type="evidence" value="ECO:0007669"/>
    <property type="project" value="InterPro"/>
</dbReference>
<comment type="caution">
    <text evidence="2">The sequence shown here is derived from an EMBL/GenBank/DDBJ whole genome shotgun (WGS) entry which is preliminary data.</text>
</comment>
<organism evidence="2 3">
    <name type="scientific">Ehrlichia cf. muris str. EmCRT</name>
    <dbReference type="NCBI Taxonomy" id="1359167"/>
    <lineage>
        <taxon>Bacteria</taxon>
        <taxon>Pseudomonadati</taxon>
        <taxon>Pseudomonadota</taxon>
        <taxon>Alphaproteobacteria</taxon>
        <taxon>Rickettsiales</taxon>
        <taxon>Anaplasmataceae</taxon>
        <taxon>Ehrlichia</taxon>
    </lineage>
</organism>
<dbReference type="GO" id="GO:0004527">
    <property type="term" value="F:exonuclease activity"/>
    <property type="evidence" value="ECO:0007669"/>
    <property type="project" value="UniProtKB-KW"/>
</dbReference>